<dbReference type="EMBL" id="FPIW01000002">
    <property type="protein sequence ID" value="SFW11691.1"/>
    <property type="molecule type" value="Genomic_DNA"/>
</dbReference>
<name>A0AA94L128_DESDE</name>
<feature type="transmembrane region" description="Helical" evidence="1">
    <location>
        <begin position="137"/>
        <end position="156"/>
    </location>
</feature>
<dbReference type="AlphaFoldDB" id="A0AA94L128"/>
<keyword evidence="1" id="KW-1133">Transmembrane helix</keyword>
<organism evidence="2 3">
    <name type="scientific">Desulfovibrio desulfuricans</name>
    <dbReference type="NCBI Taxonomy" id="876"/>
    <lineage>
        <taxon>Bacteria</taxon>
        <taxon>Pseudomonadati</taxon>
        <taxon>Thermodesulfobacteriota</taxon>
        <taxon>Desulfovibrionia</taxon>
        <taxon>Desulfovibrionales</taxon>
        <taxon>Desulfovibrionaceae</taxon>
        <taxon>Desulfovibrio</taxon>
    </lineage>
</organism>
<feature type="transmembrane region" description="Helical" evidence="1">
    <location>
        <begin position="107"/>
        <end position="125"/>
    </location>
</feature>
<proteinExistence type="predicted"/>
<comment type="caution">
    <text evidence="2">The sequence shown here is derived from an EMBL/GenBank/DDBJ whole genome shotgun (WGS) entry which is preliminary data.</text>
</comment>
<reference evidence="3" key="1">
    <citation type="submission" date="2016-11" db="EMBL/GenBank/DDBJ databases">
        <authorList>
            <person name="Jaros S."/>
            <person name="Januszkiewicz K."/>
            <person name="Wedrychowicz H."/>
        </authorList>
    </citation>
    <scope>NUCLEOTIDE SEQUENCE [LARGE SCALE GENOMIC DNA]</scope>
    <source>
        <strain evidence="3">DSM 7057</strain>
    </source>
</reference>
<sequence length="190" mass="21532">MRAIRSAARRADGPPEHTETFHMAAALDCTPGSCHNKLFPLPAVSLRLTIPLLYRVPRPALCQRFGRFFCACSCASRCPDFSPIISHVTARALFCLYPDNYAERDTVAIFVLLALILYCVAKHVLQCINCSHEAVSLILFSQHSLYFSILHLFTPLTTSKRTYYFIATFTTLCMQTFNQRKRHEKNRPAG</sequence>
<keyword evidence="1" id="KW-0472">Membrane</keyword>
<evidence type="ECO:0000256" key="1">
    <source>
        <dbReference type="SAM" id="Phobius"/>
    </source>
</evidence>
<dbReference type="Proteomes" id="UP000182680">
    <property type="component" value="Unassembled WGS sequence"/>
</dbReference>
<gene>
    <name evidence="2" type="ORF">SAMN02910291_00038</name>
</gene>
<protein>
    <submittedName>
        <fullName evidence="2">Uncharacterized protein</fullName>
    </submittedName>
</protein>
<evidence type="ECO:0000313" key="2">
    <source>
        <dbReference type="EMBL" id="SFW11691.1"/>
    </source>
</evidence>
<keyword evidence="1" id="KW-0812">Transmembrane</keyword>
<evidence type="ECO:0000313" key="3">
    <source>
        <dbReference type="Proteomes" id="UP000182680"/>
    </source>
</evidence>
<accession>A0AA94L128</accession>